<evidence type="ECO:0000259" key="4">
    <source>
        <dbReference type="PROSITE" id="PS50932"/>
    </source>
</evidence>
<dbReference type="SUPFAM" id="SSF53822">
    <property type="entry name" value="Periplasmic binding protein-like I"/>
    <property type="match status" value="1"/>
</dbReference>
<proteinExistence type="predicted"/>
<keyword evidence="6" id="KW-1185">Reference proteome</keyword>
<sequence length="334" mass="35787">MRAGERRPTLADVAAEAGVSVALVSIVMRGAPGAGATTRQQVLEVARRLGYQPDSRARLLRSGESRLLGVVFAVRHPFHDDVLTGLYDAADRAGYELTLSAVTPRRDERTAFAGLLQDRCAALILLGPLAPTADLAALAERLPVVVMFRAVRHRAVDVVRTDDARGLHLAVDHLVALGHRRIAHVDGARWVAAGERRRGYQDAMRRHGLEDLIRVIPGGSGEEDGARAARLLLDDPPTAVTTFNDLSATGLLDGLRRGGLDVPGDISVVGYDDSSFSRLAHIDLTTVAQDIDAMSTLAVTRAIERIAGTPVAHRETVIPPHLVVRGTTGPPPMR</sequence>
<dbReference type="Pfam" id="PF00356">
    <property type="entry name" value="LacI"/>
    <property type="match status" value="1"/>
</dbReference>
<dbReference type="PANTHER" id="PTHR30146:SF109">
    <property type="entry name" value="HTH-TYPE TRANSCRIPTIONAL REGULATOR GALS"/>
    <property type="match status" value="1"/>
</dbReference>
<protein>
    <submittedName>
        <fullName evidence="5">LacI family DNA-binding transcriptional regulator</fullName>
    </submittedName>
</protein>
<keyword evidence="1" id="KW-0805">Transcription regulation</keyword>
<evidence type="ECO:0000256" key="2">
    <source>
        <dbReference type="ARBA" id="ARBA00023125"/>
    </source>
</evidence>
<organism evidence="5 6">
    <name type="scientific">Paractinoplanes rhizophilus</name>
    <dbReference type="NCBI Taxonomy" id="1416877"/>
    <lineage>
        <taxon>Bacteria</taxon>
        <taxon>Bacillati</taxon>
        <taxon>Actinomycetota</taxon>
        <taxon>Actinomycetes</taxon>
        <taxon>Micromonosporales</taxon>
        <taxon>Micromonosporaceae</taxon>
        <taxon>Paractinoplanes</taxon>
    </lineage>
</organism>
<evidence type="ECO:0000313" key="5">
    <source>
        <dbReference type="EMBL" id="MFC7274261.1"/>
    </source>
</evidence>
<dbReference type="InterPro" id="IPR028082">
    <property type="entry name" value="Peripla_BP_I"/>
</dbReference>
<accession>A0ABW2HNX0</accession>
<dbReference type="EMBL" id="JBHTBJ010000005">
    <property type="protein sequence ID" value="MFC7274261.1"/>
    <property type="molecule type" value="Genomic_DNA"/>
</dbReference>
<reference evidence="6" key="1">
    <citation type="journal article" date="2019" name="Int. J. Syst. Evol. Microbiol.">
        <title>The Global Catalogue of Microorganisms (GCM) 10K type strain sequencing project: providing services to taxonomists for standard genome sequencing and annotation.</title>
        <authorList>
            <consortium name="The Broad Institute Genomics Platform"/>
            <consortium name="The Broad Institute Genome Sequencing Center for Infectious Disease"/>
            <person name="Wu L."/>
            <person name="Ma J."/>
        </authorList>
    </citation>
    <scope>NUCLEOTIDE SEQUENCE [LARGE SCALE GENOMIC DNA]</scope>
    <source>
        <strain evidence="6">XZYJT-10</strain>
    </source>
</reference>
<dbReference type="SMART" id="SM00354">
    <property type="entry name" value="HTH_LACI"/>
    <property type="match status" value="1"/>
</dbReference>
<dbReference type="Pfam" id="PF13377">
    <property type="entry name" value="Peripla_BP_3"/>
    <property type="match status" value="1"/>
</dbReference>
<name>A0ABW2HNX0_9ACTN</name>
<dbReference type="SUPFAM" id="SSF47413">
    <property type="entry name" value="lambda repressor-like DNA-binding domains"/>
    <property type="match status" value="1"/>
</dbReference>
<dbReference type="InterPro" id="IPR046335">
    <property type="entry name" value="LacI/GalR-like_sensor"/>
</dbReference>
<evidence type="ECO:0000256" key="1">
    <source>
        <dbReference type="ARBA" id="ARBA00023015"/>
    </source>
</evidence>
<dbReference type="PANTHER" id="PTHR30146">
    <property type="entry name" value="LACI-RELATED TRANSCRIPTIONAL REPRESSOR"/>
    <property type="match status" value="1"/>
</dbReference>
<feature type="domain" description="HTH lacI-type" evidence="4">
    <location>
        <begin position="8"/>
        <end position="62"/>
    </location>
</feature>
<comment type="caution">
    <text evidence="5">The sequence shown here is derived from an EMBL/GenBank/DDBJ whole genome shotgun (WGS) entry which is preliminary data.</text>
</comment>
<dbReference type="Gene3D" id="3.40.50.2300">
    <property type="match status" value="2"/>
</dbReference>
<dbReference type="InterPro" id="IPR010982">
    <property type="entry name" value="Lambda_DNA-bd_dom_sf"/>
</dbReference>
<evidence type="ECO:0000313" key="6">
    <source>
        <dbReference type="Proteomes" id="UP001596548"/>
    </source>
</evidence>
<dbReference type="RefSeq" id="WP_378965988.1">
    <property type="nucleotide sequence ID" value="NZ_JBHTBJ010000005.1"/>
</dbReference>
<dbReference type="PROSITE" id="PS50932">
    <property type="entry name" value="HTH_LACI_2"/>
    <property type="match status" value="1"/>
</dbReference>
<dbReference type="Proteomes" id="UP001596548">
    <property type="component" value="Unassembled WGS sequence"/>
</dbReference>
<dbReference type="Gene3D" id="1.10.260.40">
    <property type="entry name" value="lambda repressor-like DNA-binding domains"/>
    <property type="match status" value="1"/>
</dbReference>
<keyword evidence="3" id="KW-0804">Transcription</keyword>
<dbReference type="CDD" id="cd01392">
    <property type="entry name" value="HTH_LacI"/>
    <property type="match status" value="1"/>
</dbReference>
<dbReference type="CDD" id="cd06267">
    <property type="entry name" value="PBP1_LacI_sugar_binding-like"/>
    <property type="match status" value="1"/>
</dbReference>
<keyword evidence="2 5" id="KW-0238">DNA-binding</keyword>
<dbReference type="InterPro" id="IPR000843">
    <property type="entry name" value="HTH_LacI"/>
</dbReference>
<dbReference type="GO" id="GO:0003677">
    <property type="term" value="F:DNA binding"/>
    <property type="evidence" value="ECO:0007669"/>
    <property type="project" value="UniProtKB-KW"/>
</dbReference>
<evidence type="ECO:0000256" key="3">
    <source>
        <dbReference type="ARBA" id="ARBA00023163"/>
    </source>
</evidence>
<gene>
    <name evidence="5" type="ORF">ACFQS1_09740</name>
</gene>